<evidence type="ECO:0000256" key="10">
    <source>
        <dbReference type="SAM" id="SignalP"/>
    </source>
</evidence>
<dbReference type="PANTHER" id="PTHR30600">
    <property type="entry name" value="CYTOCHROME C PEROXIDASE-RELATED"/>
    <property type="match status" value="1"/>
</dbReference>
<evidence type="ECO:0000256" key="5">
    <source>
        <dbReference type="ARBA" id="ARBA00022764"/>
    </source>
</evidence>
<dbReference type="InterPro" id="IPR036909">
    <property type="entry name" value="Cyt_c-like_dom_sf"/>
</dbReference>
<feature type="signal peptide" evidence="10">
    <location>
        <begin position="1"/>
        <end position="21"/>
    </location>
</feature>
<proteinExistence type="predicted"/>
<dbReference type="GO" id="GO:0009055">
    <property type="term" value="F:electron transfer activity"/>
    <property type="evidence" value="ECO:0007669"/>
    <property type="project" value="InterPro"/>
</dbReference>
<dbReference type="GO" id="GO:0020037">
    <property type="term" value="F:heme binding"/>
    <property type="evidence" value="ECO:0007669"/>
    <property type="project" value="InterPro"/>
</dbReference>
<dbReference type="InterPro" id="IPR009056">
    <property type="entry name" value="Cyt_c-like_dom"/>
</dbReference>
<dbReference type="Proteomes" id="UP000019140">
    <property type="component" value="Unassembled WGS sequence"/>
</dbReference>
<dbReference type="HOGENOM" id="CLU_034652_3_1_7"/>
<dbReference type="GO" id="GO:0046872">
    <property type="term" value="F:metal ion binding"/>
    <property type="evidence" value="ECO:0007669"/>
    <property type="project" value="UniProtKB-KW"/>
</dbReference>
<accession>W4M9H3</accession>
<evidence type="ECO:0000256" key="1">
    <source>
        <dbReference type="ARBA" id="ARBA00004418"/>
    </source>
</evidence>
<feature type="binding site" description="axial binding residue" evidence="9">
    <location>
        <position position="86"/>
    </location>
    <ligand>
        <name>heme c</name>
        <dbReference type="ChEBI" id="CHEBI:61717"/>
        <label>1</label>
    </ligand>
    <ligandPart>
        <name>Fe</name>
        <dbReference type="ChEBI" id="CHEBI:18248"/>
    </ligandPart>
</feature>
<feature type="chain" id="PRO_5004844847" description="Cytochrome c domain-containing protein" evidence="10">
    <location>
        <begin position="22"/>
        <end position="387"/>
    </location>
</feature>
<dbReference type="InterPro" id="IPR026259">
    <property type="entry name" value="MauG/Cytc_peroxidase"/>
</dbReference>
<evidence type="ECO:0000313" key="13">
    <source>
        <dbReference type="Proteomes" id="UP000019140"/>
    </source>
</evidence>
<feature type="domain" description="Cytochrome c" evidence="11">
    <location>
        <begin position="223"/>
        <end position="380"/>
    </location>
</feature>
<protein>
    <recommendedName>
        <fullName evidence="11">Cytochrome c domain-containing protein</fullName>
    </recommendedName>
</protein>
<evidence type="ECO:0000256" key="4">
    <source>
        <dbReference type="ARBA" id="ARBA00022729"/>
    </source>
</evidence>
<keyword evidence="6" id="KW-0560">Oxidoreductase</keyword>
<dbReference type="GO" id="GO:0042597">
    <property type="term" value="C:periplasmic space"/>
    <property type="evidence" value="ECO:0007669"/>
    <property type="project" value="UniProtKB-SubCell"/>
</dbReference>
<dbReference type="GO" id="GO:0004130">
    <property type="term" value="F:cytochrome-c peroxidase activity"/>
    <property type="evidence" value="ECO:0007669"/>
    <property type="project" value="TreeGrafter"/>
</dbReference>
<feature type="binding site" description="covalent" evidence="8">
    <location>
        <position position="82"/>
    </location>
    <ligand>
        <name>heme c</name>
        <dbReference type="ChEBI" id="CHEBI:61717"/>
        <label>1</label>
    </ligand>
</feature>
<reference evidence="12 13" key="1">
    <citation type="journal article" date="2014" name="Nature">
        <title>An environmental bacterial taxon with a large and distinct metabolic repertoire.</title>
        <authorList>
            <person name="Wilson M.C."/>
            <person name="Mori T."/>
            <person name="Ruckert C."/>
            <person name="Uria A.R."/>
            <person name="Helf M.J."/>
            <person name="Takada K."/>
            <person name="Gernert C."/>
            <person name="Steffens U.A."/>
            <person name="Heycke N."/>
            <person name="Schmitt S."/>
            <person name="Rinke C."/>
            <person name="Helfrich E.J."/>
            <person name="Brachmann A.O."/>
            <person name="Gurgui C."/>
            <person name="Wakimoto T."/>
            <person name="Kracht M."/>
            <person name="Crusemann M."/>
            <person name="Hentschel U."/>
            <person name="Abe I."/>
            <person name="Matsunaga S."/>
            <person name="Kalinowski J."/>
            <person name="Takeyama H."/>
            <person name="Piel J."/>
        </authorList>
    </citation>
    <scope>NUCLEOTIDE SEQUENCE [LARGE SCALE GENOMIC DNA]</scope>
    <source>
        <strain evidence="13">TSY2</strain>
    </source>
</reference>
<dbReference type="InterPro" id="IPR051395">
    <property type="entry name" value="Cytochrome_c_Peroxidase/MauG"/>
</dbReference>
<keyword evidence="7 9" id="KW-0408">Iron</keyword>
<feature type="binding site" description="covalent" evidence="8">
    <location>
        <position position="85"/>
    </location>
    <ligand>
        <name>heme c</name>
        <dbReference type="ChEBI" id="CHEBI:61717"/>
        <label>1</label>
    </ligand>
</feature>
<keyword evidence="3 9" id="KW-0479">Metal-binding</keyword>
<comment type="PTM">
    <text evidence="8">Binds 2 heme groups per subunit.</text>
</comment>
<evidence type="ECO:0000256" key="3">
    <source>
        <dbReference type="ARBA" id="ARBA00022723"/>
    </source>
</evidence>
<name>W4M9H3_9BACT</name>
<dbReference type="InterPro" id="IPR004852">
    <property type="entry name" value="Di-haem_cyt_c_peroxidsae"/>
</dbReference>
<keyword evidence="4 10" id="KW-0732">Signal</keyword>
<evidence type="ECO:0000256" key="2">
    <source>
        <dbReference type="ARBA" id="ARBA00022617"/>
    </source>
</evidence>
<dbReference type="Pfam" id="PF03150">
    <property type="entry name" value="CCP_MauG"/>
    <property type="match status" value="1"/>
</dbReference>
<evidence type="ECO:0000259" key="11">
    <source>
        <dbReference type="PROSITE" id="PS51007"/>
    </source>
</evidence>
<dbReference type="PIRSF" id="PIRSF000294">
    <property type="entry name" value="Cytochrome-c_peroxidase"/>
    <property type="match status" value="1"/>
</dbReference>
<comment type="caution">
    <text evidence="12">The sequence shown here is derived from an EMBL/GenBank/DDBJ whole genome shotgun (WGS) entry which is preliminary data.</text>
</comment>
<dbReference type="AlphaFoldDB" id="W4M9H3"/>
<dbReference type="SUPFAM" id="SSF46626">
    <property type="entry name" value="Cytochrome c"/>
    <property type="match status" value="2"/>
</dbReference>
<evidence type="ECO:0000313" key="12">
    <source>
        <dbReference type="EMBL" id="ETX06810.1"/>
    </source>
</evidence>
<comment type="cofactor">
    <cofactor evidence="8">
        <name>heme</name>
        <dbReference type="ChEBI" id="CHEBI:30413"/>
    </cofactor>
    <text evidence="8">Binds 2 heme groups.</text>
</comment>
<evidence type="ECO:0000256" key="7">
    <source>
        <dbReference type="ARBA" id="ARBA00023004"/>
    </source>
</evidence>
<sequence>MKWLAALAVLLGWLSPSMTDALNHGVSFSNSEIRIILSHGPSWPPNLAPDPSNRVSGDPAAIALGRQLFADPRLSRGHNRSCATCHEPNRAFTDGLARSIGIARLDRNAPSLFNLRLNRWFGWAGKSDNLWAQSLHPIVDRRELGASADLVAERIAADSALATAYQNVFGSQATTDPPETVLVNVAKALAAFQETLTSGKTPFDHFRDALAAGDRDALARYPLGAQRGLRLFIGKGQCRFCHFGPNFTNGEFHDIGMPYFIDKDRVDPGRYGGIKAVKSSRFNLLGPYNDDESRSTAGPTRHVALLHRNWGEFRIPSLRNVALTAPYMHDGSLATLADVVRHYSELNEDRLHAEGERLLRALRLTPGEIDDLVMFLRSLSVVGHGIQ</sequence>
<dbReference type="PATRIC" id="fig|1429439.4.peg.2537"/>
<dbReference type="EMBL" id="AZHX01000596">
    <property type="protein sequence ID" value="ETX06810.1"/>
    <property type="molecule type" value="Genomic_DNA"/>
</dbReference>
<feature type="binding site" description="covalent" evidence="8">
    <location>
        <position position="241"/>
    </location>
    <ligand>
        <name>heme c</name>
        <dbReference type="ChEBI" id="CHEBI:61717"/>
        <label>2</label>
    </ligand>
</feature>
<keyword evidence="13" id="KW-1185">Reference proteome</keyword>
<dbReference type="PROSITE" id="PS51007">
    <property type="entry name" value="CYTC"/>
    <property type="match status" value="2"/>
</dbReference>
<evidence type="ECO:0000256" key="9">
    <source>
        <dbReference type="PIRSR" id="PIRSR000294-2"/>
    </source>
</evidence>
<evidence type="ECO:0000256" key="6">
    <source>
        <dbReference type="ARBA" id="ARBA00023002"/>
    </source>
</evidence>
<feature type="domain" description="Cytochrome c" evidence="11">
    <location>
        <begin position="60"/>
        <end position="226"/>
    </location>
</feature>
<organism evidence="12 13">
    <name type="scientific">Candidatus Entotheonella gemina</name>
    <dbReference type="NCBI Taxonomy" id="1429439"/>
    <lineage>
        <taxon>Bacteria</taxon>
        <taxon>Pseudomonadati</taxon>
        <taxon>Nitrospinota/Tectimicrobiota group</taxon>
        <taxon>Candidatus Tectimicrobiota</taxon>
        <taxon>Candidatus Entotheonellia</taxon>
        <taxon>Candidatus Entotheonellales</taxon>
        <taxon>Candidatus Entotheonellaceae</taxon>
        <taxon>Candidatus Entotheonella</taxon>
    </lineage>
</organism>
<feature type="binding site" description="covalent" evidence="8">
    <location>
        <position position="238"/>
    </location>
    <ligand>
        <name>heme c</name>
        <dbReference type="ChEBI" id="CHEBI:61717"/>
        <label>2</label>
    </ligand>
</feature>
<comment type="subcellular location">
    <subcellularLocation>
        <location evidence="1">Periplasm</location>
    </subcellularLocation>
</comment>
<dbReference type="Gene3D" id="1.10.760.10">
    <property type="entry name" value="Cytochrome c-like domain"/>
    <property type="match status" value="2"/>
</dbReference>
<keyword evidence="2 8" id="KW-0349">Heme</keyword>
<feature type="binding site" description="axial binding residue" evidence="9">
    <location>
        <position position="242"/>
    </location>
    <ligand>
        <name>heme c</name>
        <dbReference type="ChEBI" id="CHEBI:61717"/>
        <label>2</label>
    </ligand>
    <ligandPart>
        <name>Fe</name>
        <dbReference type="ChEBI" id="CHEBI:18248"/>
    </ligandPart>
</feature>
<evidence type="ECO:0000256" key="8">
    <source>
        <dbReference type="PIRSR" id="PIRSR000294-1"/>
    </source>
</evidence>
<gene>
    <name evidence="12" type="ORF">ETSY2_14905</name>
</gene>
<keyword evidence="5" id="KW-0574">Periplasm</keyword>